<organism evidence="2 3">
    <name type="scientific">Kipferlia bialata</name>
    <dbReference type="NCBI Taxonomy" id="797122"/>
    <lineage>
        <taxon>Eukaryota</taxon>
        <taxon>Metamonada</taxon>
        <taxon>Carpediemonas-like organisms</taxon>
        <taxon>Kipferlia</taxon>
    </lineage>
</organism>
<sequence>GGYIACAYRWKDTILQLPEGVLDHRHTIYILSQDLVLRHTVSLPRVVCSSTPDQDQCPGIVGLGVCADETIMVVGDNGTGWMLVYSEIDDAVTLHPTVGEFSLADSLQPGEGVRVCGADVTGQGMVCVGDRGTVLTVRYSMGTDTSDPSAPSHASPGTPYTGHRAEAEAPQKGGPSIDVEVLPLPPLPERRVTSLTVHLGLGLTLLAVEGVLLIHDRGLYPSPPDSVLSVFTEGDGGRGRERERGPVPVGRADPREREVLWREVPLLSLGIPGGVAPDASGSLGYRGLDNDGMGEAEGETYAETETEGDVPGGPSPQVGGGVVGCMGMCYTHGQGQTGRAGGARAGGARVEVVLGLRAPVGAMGMVHIPDLRGDAARERERDRAERGRGRDREREREADRLASLSLPTPTHYPLGSAPTSVACLRGVCHCVLAKGGAHTAMVNNQEGGLVEVVSGLKRRRNNAFVLGEVDCVRYLSVRTLREGREHIQQVFAHPSPPMLSLFLGTSLSSPVRTLHTAHTLYRNDSPDAAQLLQ</sequence>
<feature type="compositionally biased region" description="Basic and acidic residues" evidence="1">
    <location>
        <begin position="374"/>
        <end position="400"/>
    </location>
</feature>
<proteinExistence type="predicted"/>
<feature type="region of interest" description="Disordered" evidence="1">
    <location>
        <begin position="374"/>
        <end position="411"/>
    </location>
</feature>
<gene>
    <name evidence="2" type="ORF">KIPB_010275</name>
</gene>
<dbReference type="Proteomes" id="UP000265618">
    <property type="component" value="Unassembled WGS sequence"/>
</dbReference>
<evidence type="ECO:0000313" key="3">
    <source>
        <dbReference type="Proteomes" id="UP000265618"/>
    </source>
</evidence>
<feature type="region of interest" description="Disordered" evidence="1">
    <location>
        <begin position="289"/>
        <end position="316"/>
    </location>
</feature>
<feature type="region of interest" description="Disordered" evidence="1">
    <location>
        <begin position="140"/>
        <end position="175"/>
    </location>
</feature>
<feature type="non-terminal residue" evidence="2">
    <location>
        <position position="533"/>
    </location>
</feature>
<feature type="region of interest" description="Disordered" evidence="1">
    <location>
        <begin position="230"/>
        <end position="251"/>
    </location>
</feature>
<comment type="caution">
    <text evidence="2">The sequence shown here is derived from an EMBL/GenBank/DDBJ whole genome shotgun (WGS) entry which is preliminary data.</text>
</comment>
<dbReference type="EMBL" id="BDIP01003768">
    <property type="protein sequence ID" value="GIQ88102.1"/>
    <property type="molecule type" value="Genomic_DNA"/>
</dbReference>
<dbReference type="AlphaFoldDB" id="A0A9K3D507"/>
<feature type="non-terminal residue" evidence="2">
    <location>
        <position position="1"/>
    </location>
</feature>
<feature type="compositionally biased region" description="Acidic residues" evidence="1">
    <location>
        <begin position="292"/>
        <end position="308"/>
    </location>
</feature>
<accession>A0A9K3D507</accession>
<protein>
    <submittedName>
        <fullName evidence="2">Uncharacterized protein</fullName>
    </submittedName>
</protein>
<evidence type="ECO:0000313" key="2">
    <source>
        <dbReference type="EMBL" id="GIQ88102.1"/>
    </source>
</evidence>
<evidence type="ECO:0000256" key="1">
    <source>
        <dbReference type="SAM" id="MobiDB-lite"/>
    </source>
</evidence>
<name>A0A9K3D507_9EUKA</name>
<keyword evidence="3" id="KW-1185">Reference proteome</keyword>
<feature type="compositionally biased region" description="Basic and acidic residues" evidence="1">
    <location>
        <begin position="235"/>
        <end position="245"/>
    </location>
</feature>
<reference evidence="2 3" key="1">
    <citation type="journal article" date="2018" name="PLoS ONE">
        <title>The draft genome of Kipferlia bialata reveals reductive genome evolution in fornicate parasites.</title>
        <authorList>
            <person name="Tanifuji G."/>
            <person name="Takabayashi S."/>
            <person name="Kume K."/>
            <person name="Takagi M."/>
            <person name="Nakayama T."/>
            <person name="Kamikawa R."/>
            <person name="Inagaki Y."/>
            <person name="Hashimoto T."/>
        </authorList>
    </citation>
    <scope>NUCLEOTIDE SEQUENCE [LARGE SCALE GENOMIC DNA]</scope>
    <source>
        <strain evidence="2">NY0173</strain>
    </source>
</reference>